<evidence type="ECO:0000313" key="2">
    <source>
        <dbReference type="Proteomes" id="UP000499080"/>
    </source>
</evidence>
<dbReference type="Proteomes" id="UP000499080">
    <property type="component" value="Unassembled WGS sequence"/>
</dbReference>
<sequence length="90" mass="10046">MGKVHPLQKPGDTLQVFLKLLAAGHAPGEWDVGAACCSNRCLFWSSQWRYVAAKVEITQPFCMEGTYLKLQQDLIAIDEDFGEAEKIFPS</sequence>
<proteinExistence type="predicted"/>
<comment type="caution">
    <text evidence="1">The sequence shown here is derived from an EMBL/GenBank/DDBJ whole genome shotgun (WGS) entry which is preliminary data.</text>
</comment>
<dbReference type="AlphaFoldDB" id="A0A4Y2DN27"/>
<organism evidence="1 2">
    <name type="scientific">Araneus ventricosus</name>
    <name type="common">Orbweaver spider</name>
    <name type="synonym">Epeira ventricosa</name>
    <dbReference type="NCBI Taxonomy" id="182803"/>
    <lineage>
        <taxon>Eukaryota</taxon>
        <taxon>Metazoa</taxon>
        <taxon>Ecdysozoa</taxon>
        <taxon>Arthropoda</taxon>
        <taxon>Chelicerata</taxon>
        <taxon>Arachnida</taxon>
        <taxon>Araneae</taxon>
        <taxon>Araneomorphae</taxon>
        <taxon>Entelegynae</taxon>
        <taxon>Araneoidea</taxon>
        <taxon>Araneidae</taxon>
        <taxon>Araneus</taxon>
    </lineage>
</organism>
<dbReference type="EMBL" id="BGPR01000385">
    <property type="protein sequence ID" value="GBM17254.1"/>
    <property type="molecule type" value="Genomic_DNA"/>
</dbReference>
<evidence type="ECO:0000313" key="1">
    <source>
        <dbReference type="EMBL" id="GBM17254.1"/>
    </source>
</evidence>
<name>A0A4Y2DN27_ARAVE</name>
<protein>
    <submittedName>
        <fullName evidence="1">Uncharacterized protein</fullName>
    </submittedName>
</protein>
<reference evidence="1 2" key="1">
    <citation type="journal article" date="2019" name="Sci. Rep.">
        <title>Orb-weaving spider Araneus ventricosus genome elucidates the spidroin gene catalogue.</title>
        <authorList>
            <person name="Kono N."/>
            <person name="Nakamura H."/>
            <person name="Ohtoshi R."/>
            <person name="Moran D.A.P."/>
            <person name="Shinohara A."/>
            <person name="Yoshida Y."/>
            <person name="Fujiwara M."/>
            <person name="Mori M."/>
            <person name="Tomita M."/>
            <person name="Arakawa K."/>
        </authorList>
    </citation>
    <scope>NUCLEOTIDE SEQUENCE [LARGE SCALE GENOMIC DNA]</scope>
</reference>
<accession>A0A4Y2DN27</accession>
<gene>
    <name evidence="1" type="ORF">AVEN_223793_1</name>
</gene>
<keyword evidence="2" id="KW-1185">Reference proteome</keyword>